<dbReference type="SMART" id="SM00490">
    <property type="entry name" value="HELICc"/>
    <property type="match status" value="1"/>
</dbReference>
<feature type="compositionally biased region" description="Low complexity" evidence="9">
    <location>
        <begin position="1132"/>
        <end position="1142"/>
    </location>
</feature>
<dbReference type="InterPro" id="IPR044574">
    <property type="entry name" value="ARIP4-like"/>
</dbReference>
<evidence type="ECO:0000256" key="3">
    <source>
        <dbReference type="ARBA" id="ARBA00022741"/>
    </source>
</evidence>
<feature type="region of interest" description="Disordered" evidence="9">
    <location>
        <begin position="1120"/>
        <end position="1142"/>
    </location>
</feature>
<dbReference type="Proteomes" id="UP000472277">
    <property type="component" value="Chromosome 14"/>
</dbReference>
<feature type="region of interest" description="Disordered" evidence="9">
    <location>
        <begin position="1158"/>
        <end position="1181"/>
    </location>
</feature>
<keyword evidence="6" id="KW-0067">ATP-binding</keyword>
<dbReference type="GO" id="GO:0004386">
    <property type="term" value="F:helicase activity"/>
    <property type="evidence" value="ECO:0007669"/>
    <property type="project" value="UniProtKB-KW"/>
</dbReference>
<dbReference type="GO" id="GO:0005524">
    <property type="term" value="F:ATP binding"/>
    <property type="evidence" value="ECO:0007669"/>
    <property type="project" value="UniProtKB-KW"/>
</dbReference>
<dbReference type="InterPro" id="IPR027417">
    <property type="entry name" value="P-loop_NTPase"/>
</dbReference>
<evidence type="ECO:0000256" key="6">
    <source>
        <dbReference type="ARBA" id="ARBA00022840"/>
    </source>
</evidence>
<dbReference type="InterPro" id="IPR049730">
    <property type="entry name" value="SNF2/RAD54-like_C"/>
</dbReference>
<evidence type="ECO:0000256" key="5">
    <source>
        <dbReference type="ARBA" id="ARBA00022806"/>
    </source>
</evidence>
<evidence type="ECO:0000256" key="1">
    <source>
        <dbReference type="ARBA" id="ARBA00004123"/>
    </source>
</evidence>
<dbReference type="PANTHER" id="PTHR45797">
    <property type="entry name" value="RAD54-LIKE"/>
    <property type="match status" value="1"/>
</dbReference>
<dbReference type="SUPFAM" id="SSF52540">
    <property type="entry name" value="P-loop containing nucleoside triphosphate hydrolases"/>
    <property type="match status" value="2"/>
</dbReference>
<evidence type="ECO:0000313" key="13">
    <source>
        <dbReference type="Proteomes" id="UP000472277"/>
    </source>
</evidence>
<keyword evidence="5" id="KW-0347">Helicase</keyword>
<feature type="domain" description="Helicase ATP-binding" evidence="10">
    <location>
        <begin position="164"/>
        <end position="384"/>
    </location>
</feature>
<evidence type="ECO:0000256" key="8">
    <source>
        <dbReference type="ARBA" id="ARBA00023242"/>
    </source>
</evidence>
<dbReference type="InterPro" id="IPR014001">
    <property type="entry name" value="Helicase_ATP-bd"/>
</dbReference>
<dbReference type="AlphaFoldDB" id="A0A674C9V7"/>
<dbReference type="InterPro" id="IPR044573">
    <property type="entry name" value="ARIP4_DEXHc"/>
</dbReference>
<feature type="compositionally biased region" description="Low complexity" evidence="9">
    <location>
        <begin position="1069"/>
        <end position="1084"/>
    </location>
</feature>
<dbReference type="GO" id="GO:0005634">
    <property type="term" value="C:nucleus"/>
    <property type="evidence" value="ECO:0007669"/>
    <property type="project" value="UniProtKB-SubCell"/>
</dbReference>
<dbReference type="SMART" id="SM00487">
    <property type="entry name" value="DEXDc"/>
    <property type="match status" value="1"/>
</dbReference>
<feature type="region of interest" description="Disordered" evidence="9">
    <location>
        <begin position="533"/>
        <end position="553"/>
    </location>
</feature>
<evidence type="ECO:0000313" key="12">
    <source>
        <dbReference type="Ensembl" id="ENSSTUP00000080397.1"/>
    </source>
</evidence>
<dbReference type="InterPro" id="IPR001650">
    <property type="entry name" value="Helicase_C-like"/>
</dbReference>
<evidence type="ECO:0000259" key="10">
    <source>
        <dbReference type="PROSITE" id="PS51192"/>
    </source>
</evidence>
<feature type="region of interest" description="Disordered" evidence="9">
    <location>
        <begin position="43"/>
        <end position="112"/>
    </location>
</feature>
<evidence type="ECO:0000256" key="4">
    <source>
        <dbReference type="ARBA" id="ARBA00022801"/>
    </source>
</evidence>
<evidence type="ECO:0000256" key="2">
    <source>
        <dbReference type="ARBA" id="ARBA00007025"/>
    </source>
</evidence>
<dbReference type="Pfam" id="PF00176">
    <property type="entry name" value="SNF2-rel_dom"/>
    <property type="match status" value="1"/>
</dbReference>
<accession>A0A674C9V7</accession>
<feature type="region of interest" description="Disordered" evidence="9">
    <location>
        <begin position="1"/>
        <end position="28"/>
    </location>
</feature>
<dbReference type="CDD" id="cd18069">
    <property type="entry name" value="DEXHc_ARIP4"/>
    <property type="match status" value="1"/>
</dbReference>
<name>A0A674C9V7_SALTR</name>
<reference evidence="12" key="2">
    <citation type="submission" date="2025-09" db="UniProtKB">
        <authorList>
            <consortium name="Ensembl"/>
        </authorList>
    </citation>
    <scope>IDENTIFICATION</scope>
</reference>
<feature type="compositionally biased region" description="Polar residues" evidence="9">
    <location>
        <begin position="1057"/>
        <end position="1068"/>
    </location>
</feature>
<sequence length="1181" mass="130205">MAPPVQEFPPAVEAVSGRPGEEEFQGQGSLEAAFLARQDVICLDSSDSSGEEEEDTKPPAIPTITPTIRDDVIELSSGDDDTLPISSESANEDEGAGGTEESSGAHINDSLNQPDAQGRVLVNINHPAEEEDLYLVPQLARAVKPHQVGGIRFLYDNLVESLERYKGSSGFGCILAHSMGLGKTLQVISFIDILLRHTEAHTVLAIVPVNTLQNWLAEFNLWLPSQEALPPDSDPATVAGRTFRVHILNDEHKTTVARAKVVEDWSRDGGVLLMGYEMYRLLSLKKSFVTGRKRKSKKPQGPVIIDLDEEDRQQELMKGIEKALARPGPDVVICDEGHRIKNYHASTSQALKNIRSRRRVVLTGYPLQNNLIEYWCMVDFVRPDFLGTRQEFSNMFERPILNGQCVDSTPQDARLMRYRSHVLHSLLEGFVQRRGHDVLRDQLPSKDEHVIMVRLSPLQRALYAEFMDRFREAGNSGWLGLNPLKAFCVCCKIWNHPDVLYETLQKENLANEQDLDLDDITAAANPRCPAPGAGLKTKAADSANSRSNVTLPPLNPIQERANQVITYEWAKDIMSNYQTGVLENSAKMLLLFHLIDESVIRGDKILVFSQSLSTLTVIEDFLTRRPMPADRVSPDNHGQNQTWVRNINYYRLDGSTSASERERLINQFNDPENTSTWVFLLSTRAGCLGVNLIGANRVVVFDASWNPCHDAQAVCRVYRYGQKKPCHIYRLVCDFTLEKKIYDRQVSKQGMSDRVVDDLNPVLTFTRKEVESLLHFAEEEPDPTKAPPQPHKEMETVISQACQLYPHLITKEPFHHESLLVDRKESKLTKAEKRAAKKSYEDEKRASVPYSRPSYAHYYPTSDQTLINIPAFNQRNWRPIARGDEKPVASVRPVQSTPIPMMPRMAGMGVAGSSSGVGFPVNYLQKAGVYVQRIVTTTDIVIPGANSTTDVQARIGAGESIHMIKGSKGTYIKTNDGRIFAIRSGKLSRAVQGGTATNRGYDRSNFPPMNQALEGHMSHPLLMGGNSSSPFLQSAGQTLGDLQAMFPSAGADLLNHASSATGSNGHLPSSSSTTSSTNTMPVSSASTTLPPYLMNPSVADLLSPGFPLNYSQSLLPDPRMYPNTLGGGPASSGGSSSFLSHYPSSPSSLLGAALSRPDTHHMATDNGGSSSDDDVIEVTGQ</sequence>
<dbReference type="InterPro" id="IPR000330">
    <property type="entry name" value="SNF2_N"/>
</dbReference>
<dbReference type="InterPro" id="IPR038718">
    <property type="entry name" value="SNF2-like_sf"/>
</dbReference>
<evidence type="ECO:0000259" key="11">
    <source>
        <dbReference type="PROSITE" id="PS51194"/>
    </source>
</evidence>
<dbReference type="GO" id="GO:0003677">
    <property type="term" value="F:DNA binding"/>
    <property type="evidence" value="ECO:0007669"/>
    <property type="project" value="UniProtKB-KW"/>
</dbReference>
<keyword evidence="7" id="KW-0238">DNA-binding</keyword>
<dbReference type="Gene3D" id="3.40.50.10810">
    <property type="entry name" value="Tandem AAA-ATPase domain"/>
    <property type="match status" value="1"/>
</dbReference>
<dbReference type="Pfam" id="PF00271">
    <property type="entry name" value="Helicase_C"/>
    <property type="match status" value="1"/>
</dbReference>
<dbReference type="CDD" id="cd18793">
    <property type="entry name" value="SF2_C_SNF"/>
    <property type="match status" value="1"/>
</dbReference>
<keyword evidence="3" id="KW-0547">Nucleotide-binding</keyword>
<dbReference type="Ensembl" id="ENSSTUT00000085603.1">
    <property type="protein sequence ID" value="ENSSTUP00000080397.1"/>
    <property type="gene ID" value="ENSSTUG00000034999.1"/>
</dbReference>
<dbReference type="GeneTree" id="ENSGT00940000155763"/>
<dbReference type="PANTHER" id="PTHR45797:SF1">
    <property type="entry name" value="HELICASE ARIP4"/>
    <property type="match status" value="1"/>
</dbReference>
<keyword evidence="4" id="KW-0378">Hydrolase</keyword>
<reference evidence="12" key="1">
    <citation type="submission" date="2025-08" db="UniProtKB">
        <authorList>
            <consortium name="Ensembl"/>
        </authorList>
    </citation>
    <scope>IDENTIFICATION</scope>
</reference>
<organism evidence="12 13">
    <name type="scientific">Salmo trutta</name>
    <name type="common">Brown trout</name>
    <dbReference type="NCBI Taxonomy" id="8032"/>
    <lineage>
        <taxon>Eukaryota</taxon>
        <taxon>Metazoa</taxon>
        <taxon>Chordata</taxon>
        <taxon>Craniata</taxon>
        <taxon>Vertebrata</taxon>
        <taxon>Euteleostomi</taxon>
        <taxon>Actinopterygii</taxon>
        <taxon>Neopterygii</taxon>
        <taxon>Teleostei</taxon>
        <taxon>Protacanthopterygii</taxon>
        <taxon>Salmoniformes</taxon>
        <taxon>Salmonidae</taxon>
        <taxon>Salmoninae</taxon>
        <taxon>Salmo</taxon>
    </lineage>
</organism>
<feature type="domain" description="Helicase C-terminal" evidence="11">
    <location>
        <begin position="594"/>
        <end position="763"/>
    </location>
</feature>
<comment type="subcellular location">
    <subcellularLocation>
        <location evidence="1">Nucleus</location>
    </subcellularLocation>
</comment>
<dbReference type="GO" id="GO:0016887">
    <property type="term" value="F:ATP hydrolysis activity"/>
    <property type="evidence" value="ECO:0007669"/>
    <property type="project" value="InterPro"/>
</dbReference>
<protein>
    <submittedName>
        <fullName evidence="12">RAD54 like 2</fullName>
    </submittedName>
</protein>
<feature type="region of interest" description="Disordered" evidence="9">
    <location>
        <begin position="826"/>
        <end position="846"/>
    </location>
</feature>
<feature type="region of interest" description="Disordered" evidence="9">
    <location>
        <begin position="1057"/>
        <end position="1087"/>
    </location>
</feature>
<keyword evidence="8" id="KW-0539">Nucleus</keyword>
<keyword evidence="13" id="KW-1185">Reference proteome</keyword>
<evidence type="ECO:0000256" key="7">
    <source>
        <dbReference type="ARBA" id="ARBA00023125"/>
    </source>
</evidence>
<evidence type="ECO:0000256" key="9">
    <source>
        <dbReference type="SAM" id="MobiDB-lite"/>
    </source>
</evidence>
<dbReference type="PROSITE" id="PS51192">
    <property type="entry name" value="HELICASE_ATP_BIND_1"/>
    <property type="match status" value="1"/>
</dbReference>
<dbReference type="Gene3D" id="3.40.50.300">
    <property type="entry name" value="P-loop containing nucleotide triphosphate hydrolases"/>
    <property type="match status" value="2"/>
</dbReference>
<gene>
    <name evidence="12" type="primary">RAD54L2</name>
    <name evidence="12" type="synonym">LOC115208229</name>
</gene>
<feature type="compositionally biased region" description="Acidic residues" evidence="9">
    <location>
        <begin position="1171"/>
        <end position="1181"/>
    </location>
</feature>
<dbReference type="Gene3D" id="1.20.120.850">
    <property type="entry name" value="SWI2/SNF2 ATPases, N-terminal domain"/>
    <property type="match status" value="1"/>
</dbReference>
<dbReference type="PROSITE" id="PS51194">
    <property type="entry name" value="HELICASE_CTER"/>
    <property type="match status" value="1"/>
</dbReference>
<comment type="similarity">
    <text evidence="2">Belongs to the SNF2/RAD54 helicase family.</text>
</comment>
<proteinExistence type="inferred from homology"/>